<gene>
    <name evidence="1" type="ORF">GQS65_00445</name>
</gene>
<evidence type="ECO:0000313" key="1">
    <source>
        <dbReference type="EMBL" id="MWG32975.1"/>
    </source>
</evidence>
<keyword evidence="2" id="KW-1185">Reference proteome</keyword>
<accession>A0A6B0GLI0</accession>
<evidence type="ECO:0000313" key="2">
    <source>
        <dbReference type="Proteomes" id="UP000451471"/>
    </source>
</evidence>
<proteinExistence type="predicted"/>
<dbReference type="EMBL" id="WSZK01000001">
    <property type="protein sequence ID" value="MWG32975.1"/>
    <property type="molecule type" value="Genomic_DNA"/>
</dbReference>
<name>A0A6B0GLI0_9EURY</name>
<reference evidence="1 2" key="1">
    <citation type="submission" date="2019-12" db="EMBL/GenBank/DDBJ databases">
        <title>Halocatena pleomorpha gen. nov. sp. nov., an extremely halophilic archaeon of family Halobacteriaceae isolated from saltpan soil.</title>
        <authorList>
            <person name="Pal Y."/>
            <person name="Verma A."/>
            <person name="Krishnamurthi S."/>
            <person name="Kumar P."/>
        </authorList>
    </citation>
    <scope>NUCLEOTIDE SEQUENCE [LARGE SCALE GENOMIC DNA]</scope>
    <source>
        <strain evidence="1 2">JCM 16495</strain>
    </source>
</reference>
<dbReference type="Proteomes" id="UP000451471">
    <property type="component" value="Unassembled WGS sequence"/>
</dbReference>
<dbReference type="AlphaFoldDB" id="A0A6B0GLI0"/>
<comment type="caution">
    <text evidence="1">The sequence shown here is derived from an EMBL/GenBank/DDBJ whole genome shotgun (WGS) entry which is preliminary data.</text>
</comment>
<sequence>MSVNDVLADWTGWDDLADHEQATLEAAQASVALQKALLAELGGDPDALGIDLESTATVTLPGDGGAAPDPLPHEVVDVPADADALALPAGETTLVTRTGMVQHDSGVLGSFTGTQTLTEASSRTFEGFRSVAVSPDDVVTVQAGDREPVRVRPGDTVTLAGWDMERVRIDAERPCRAVVALGTRADSIDGALGTLSLARSGTGGGAGTYGAVLLGPGDVDGAQTVRTADCERVSIIANNDSGSAADVRVTACDDVNGAGTFYPIVEVTGLADGDHHVFELATAHRFLKVDATQDVDVTLSGVTR</sequence>
<dbReference type="RefSeq" id="WP_158202701.1">
    <property type="nucleotide sequence ID" value="NZ_WSZK01000001.1"/>
</dbReference>
<protein>
    <submittedName>
        <fullName evidence="1">Uncharacterized protein</fullName>
    </submittedName>
</protein>
<organism evidence="1 2">
    <name type="scientific">Halomarina oriensis</name>
    <dbReference type="NCBI Taxonomy" id="671145"/>
    <lineage>
        <taxon>Archaea</taxon>
        <taxon>Methanobacteriati</taxon>
        <taxon>Methanobacteriota</taxon>
        <taxon>Stenosarchaea group</taxon>
        <taxon>Halobacteria</taxon>
        <taxon>Halobacteriales</taxon>
        <taxon>Natronomonadaceae</taxon>
        <taxon>Halomarina</taxon>
    </lineage>
</organism>